<sequence>MTGIDEMSDADYMALKDEVFECTHKEPVTHLFNTVVGKSRGGLRIHQEKSEKRTSSFKHKLFAYQFTLFNVEKQKEISCRAVDTSYQKAKQKAAIKLLNQLEDTTQMPKNLIGFPNYRGHDFFIPVFLPLFWNKFFVESLVRATEIASTNKSKFKLFYGIKGLFEEYRKASFDQNFSMVNNPGPSTQPGRKPDLKIDQFIIKILLLLRVEQKDYATPGGDDTTLYKDIMRKLYEEFKTSNPFEDVLNFNFKIEFECSTCNQIDKYIINQPYLILRRSYFGVFNSLNDAMDTEKS</sequence>
<accession>T1KFY3</accession>
<evidence type="ECO:0000313" key="2">
    <source>
        <dbReference type="Proteomes" id="UP000015104"/>
    </source>
</evidence>
<dbReference type="HOGENOM" id="CLU_947733_0_0_1"/>
<keyword evidence="2" id="KW-1185">Reference proteome</keyword>
<organism evidence="1 2">
    <name type="scientific">Tetranychus urticae</name>
    <name type="common">Two-spotted spider mite</name>
    <dbReference type="NCBI Taxonomy" id="32264"/>
    <lineage>
        <taxon>Eukaryota</taxon>
        <taxon>Metazoa</taxon>
        <taxon>Ecdysozoa</taxon>
        <taxon>Arthropoda</taxon>
        <taxon>Chelicerata</taxon>
        <taxon>Arachnida</taxon>
        <taxon>Acari</taxon>
        <taxon>Acariformes</taxon>
        <taxon>Trombidiformes</taxon>
        <taxon>Prostigmata</taxon>
        <taxon>Eleutherengona</taxon>
        <taxon>Raphignathae</taxon>
        <taxon>Tetranychoidea</taxon>
        <taxon>Tetranychidae</taxon>
        <taxon>Tetranychus</taxon>
    </lineage>
</organism>
<reference evidence="2" key="1">
    <citation type="submission" date="2011-08" db="EMBL/GenBank/DDBJ databases">
        <authorList>
            <person name="Rombauts S."/>
        </authorList>
    </citation>
    <scope>NUCLEOTIDE SEQUENCE</scope>
    <source>
        <strain evidence="2">London</strain>
    </source>
</reference>
<evidence type="ECO:0000313" key="1">
    <source>
        <dbReference type="EnsemblMetazoa" id="tetur10g04800.1"/>
    </source>
</evidence>
<dbReference type="Proteomes" id="UP000015104">
    <property type="component" value="Unassembled WGS sequence"/>
</dbReference>
<dbReference type="AlphaFoldDB" id="T1KFY3"/>
<dbReference type="EnsemblMetazoa" id="tetur10g04800.1">
    <property type="protein sequence ID" value="tetur10g04800.1"/>
    <property type="gene ID" value="tetur10g04800"/>
</dbReference>
<reference evidence="1" key="2">
    <citation type="submission" date="2015-06" db="UniProtKB">
        <authorList>
            <consortium name="EnsemblMetazoa"/>
        </authorList>
    </citation>
    <scope>IDENTIFICATION</scope>
</reference>
<proteinExistence type="predicted"/>
<protein>
    <submittedName>
        <fullName evidence="1">Uncharacterized protein</fullName>
    </submittedName>
</protein>
<dbReference type="EMBL" id="CAEY01000040">
    <property type="status" value="NOT_ANNOTATED_CDS"/>
    <property type="molecule type" value="Genomic_DNA"/>
</dbReference>
<name>T1KFY3_TETUR</name>